<evidence type="ECO:0000313" key="4">
    <source>
        <dbReference type="EMBL" id="RAI03529.1"/>
    </source>
</evidence>
<organism evidence="4 5">
    <name type="scientific">Acuticoccus sediminis</name>
    <dbReference type="NCBI Taxonomy" id="2184697"/>
    <lineage>
        <taxon>Bacteria</taxon>
        <taxon>Pseudomonadati</taxon>
        <taxon>Pseudomonadota</taxon>
        <taxon>Alphaproteobacteria</taxon>
        <taxon>Hyphomicrobiales</taxon>
        <taxon>Amorphaceae</taxon>
        <taxon>Acuticoccus</taxon>
    </lineage>
</organism>
<dbReference type="Proteomes" id="UP000249590">
    <property type="component" value="Unassembled WGS sequence"/>
</dbReference>
<evidence type="ECO:0000256" key="1">
    <source>
        <dbReference type="ARBA" id="ARBA00006484"/>
    </source>
</evidence>
<evidence type="ECO:0000256" key="2">
    <source>
        <dbReference type="ARBA" id="ARBA00023002"/>
    </source>
</evidence>
<sequence length="251" mass="25927">MSLRLDGKVAVITGATSGIGLATAKLFAAEGARVFVTGRRRHALDKAVAEIGEGAVGIQADSASLNDLDLLFDDVRRLAGRIDVLFVNAGGGSMLPLGEITEEQVDDTFGRNVKAVIFTVQKALPLLQRGASIILTGSTAGTEGTAAFSVYSASKAAVRNLARSWALDLSGTGIRVNVVSPGSTRTPGLVDLAGDDPSRQEALLDHLASRIPLGRVGQPEEIAKAVLFLGSDDSSFVNGAELFADGGQAQV</sequence>
<dbReference type="RefSeq" id="WP_111342301.1">
    <property type="nucleotide sequence ID" value="NZ_QHHQ01000001.1"/>
</dbReference>
<dbReference type="AlphaFoldDB" id="A0A8B2P4L7"/>
<reference evidence="4 5" key="1">
    <citation type="submission" date="2018-05" db="EMBL/GenBank/DDBJ databases">
        <title>Acuticoccus sediminis sp. nov., isolated from deep-sea sediment of Indian Ocean.</title>
        <authorList>
            <person name="Liu X."/>
            <person name="Lai Q."/>
            <person name="Du Y."/>
            <person name="Sun F."/>
            <person name="Zhang X."/>
            <person name="Wang S."/>
            <person name="Shao Z."/>
        </authorList>
    </citation>
    <scope>NUCLEOTIDE SEQUENCE [LARGE SCALE GENOMIC DNA]</scope>
    <source>
        <strain evidence="4 5">PTG4-2</strain>
    </source>
</reference>
<dbReference type="PANTHER" id="PTHR43477:SF1">
    <property type="entry name" value="DIHYDROANTICAPSIN 7-DEHYDROGENASE"/>
    <property type="match status" value="1"/>
</dbReference>
<dbReference type="PANTHER" id="PTHR43477">
    <property type="entry name" value="DIHYDROANTICAPSIN 7-DEHYDROGENASE"/>
    <property type="match status" value="1"/>
</dbReference>
<dbReference type="CDD" id="cd05233">
    <property type="entry name" value="SDR_c"/>
    <property type="match status" value="1"/>
</dbReference>
<keyword evidence="5" id="KW-1185">Reference proteome</keyword>
<dbReference type="InterPro" id="IPR020904">
    <property type="entry name" value="Sc_DH/Rdtase_CS"/>
</dbReference>
<dbReference type="SUPFAM" id="SSF51735">
    <property type="entry name" value="NAD(P)-binding Rossmann-fold domains"/>
    <property type="match status" value="1"/>
</dbReference>
<dbReference type="InterPro" id="IPR036291">
    <property type="entry name" value="NAD(P)-bd_dom_sf"/>
</dbReference>
<accession>A0A8B2P4L7</accession>
<feature type="domain" description="Ketoreductase" evidence="3">
    <location>
        <begin position="8"/>
        <end position="182"/>
    </location>
</feature>
<evidence type="ECO:0000259" key="3">
    <source>
        <dbReference type="SMART" id="SM00822"/>
    </source>
</evidence>
<protein>
    <submittedName>
        <fullName evidence="4">Oxidoreductase</fullName>
    </submittedName>
</protein>
<comment type="caution">
    <text evidence="4">The sequence shown here is derived from an EMBL/GenBank/DDBJ whole genome shotgun (WGS) entry which is preliminary data.</text>
</comment>
<dbReference type="InterPro" id="IPR057326">
    <property type="entry name" value="KR_dom"/>
</dbReference>
<comment type="similarity">
    <text evidence="1">Belongs to the short-chain dehydrogenases/reductases (SDR) family.</text>
</comment>
<name>A0A8B2P4L7_9HYPH</name>
<proteinExistence type="inferred from homology"/>
<evidence type="ECO:0000313" key="5">
    <source>
        <dbReference type="Proteomes" id="UP000249590"/>
    </source>
</evidence>
<dbReference type="PRINTS" id="PR00081">
    <property type="entry name" value="GDHRDH"/>
</dbReference>
<gene>
    <name evidence="4" type="ORF">DLJ53_03280</name>
</gene>
<dbReference type="InterPro" id="IPR051122">
    <property type="entry name" value="SDR_DHRS6-like"/>
</dbReference>
<dbReference type="EMBL" id="QHHQ01000001">
    <property type="protein sequence ID" value="RAI03529.1"/>
    <property type="molecule type" value="Genomic_DNA"/>
</dbReference>
<dbReference type="Pfam" id="PF13561">
    <property type="entry name" value="adh_short_C2"/>
    <property type="match status" value="1"/>
</dbReference>
<dbReference type="OrthoDB" id="9780084at2"/>
<dbReference type="PROSITE" id="PS00061">
    <property type="entry name" value="ADH_SHORT"/>
    <property type="match status" value="1"/>
</dbReference>
<dbReference type="SMART" id="SM00822">
    <property type="entry name" value="PKS_KR"/>
    <property type="match status" value="1"/>
</dbReference>
<dbReference type="FunFam" id="3.40.50.720:FF:000084">
    <property type="entry name" value="Short-chain dehydrogenase reductase"/>
    <property type="match status" value="1"/>
</dbReference>
<dbReference type="Gene3D" id="3.40.50.720">
    <property type="entry name" value="NAD(P)-binding Rossmann-like Domain"/>
    <property type="match status" value="1"/>
</dbReference>
<keyword evidence="2" id="KW-0560">Oxidoreductase</keyword>
<dbReference type="InterPro" id="IPR002347">
    <property type="entry name" value="SDR_fam"/>
</dbReference>
<dbReference type="GO" id="GO:0016491">
    <property type="term" value="F:oxidoreductase activity"/>
    <property type="evidence" value="ECO:0007669"/>
    <property type="project" value="UniProtKB-KW"/>
</dbReference>